<dbReference type="InterPro" id="IPR019734">
    <property type="entry name" value="TPR_rpt"/>
</dbReference>
<dbReference type="EMBL" id="CP096983">
    <property type="protein sequence ID" value="URZ11153.1"/>
    <property type="molecule type" value="Genomic_DNA"/>
</dbReference>
<proteinExistence type="predicted"/>
<gene>
    <name evidence="1" type="ORF">CROST_018700</name>
</gene>
<dbReference type="Pfam" id="PF12844">
    <property type="entry name" value="HTH_19"/>
    <property type="match status" value="1"/>
</dbReference>
<dbReference type="SUPFAM" id="SSF48452">
    <property type="entry name" value="TPR-like"/>
    <property type="match status" value="2"/>
</dbReference>
<dbReference type="InterPro" id="IPR001387">
    <property type="entry name" value="Cro/C1-type_HTH"/>
</dbReference>
<dbReference type="InterPro" id="IPR010982">
    <property type="entry name" value="Lambda_DNA-bd_dom_sf"/>
</dbReference>
<dbReference type="Gene3D" id="1.25.40.10">
    <property type="entry name" value="Tetratricopeptide repeat domain"/>
    <property type="match status" value="2"/>
</dbReference>
<dbReference type="PROSITE" id="PS50943">
    <property type="entry name" value="HTH_CROC1"/>
    <property type="match status" value="1"/>
</dbReference>
<name>A0A1S8LA46_9CLOT</name>
<dbReference type="AlphaFoldDB" id="A0A1S8LA46"/>
<protein>
    <submittedName>
        <fullName evidence="1">Uncharacterized protein</fullName>
    </submittedName>
</protein>
<dbReference type="KEGG" id="crw:CROST_018700"/>
<keyword evidence="2" id="KW-1185">Reference proteome</keyword>
<dbReference type="GO" id="GO:0003677">
    <property type="term" value="F:DNA binding"/>
    <property type="evidence" value="ECO:0007669"/>
    <property type="project" value="InterPro"/>
</dbReference>
<dbReference type="Gene3D" id="1.10.260.40">
    <property type="entry name" value="lambda repressor-like DNA-binding domains"/>
    <property type="match status" value="1"/>
</dbReference>
<dbReference type="InterPro" id="IPR011990">
    <property type="entry name" value="TPR-like_helical_dom_sf"/>
</dbReference>
<reference evidence="1 2" key="1">
    <citation type="submission" date="2022-04" db="EMBL/GenBank/DDBJ databases">
        <title>Genome sequence of C. roseum typestrain.</title>
        <authorList>
            <person name="Poehlein A."/>
            <person name="Schoch T."/>
            <person name="Duerre P."/>
            <person name="Daniel R."/>
        </authorList>
    </citation>
    <scope>NUCLEOTIDE SEQUENCE [LARGE SCALE GENOMIC DNA]</scope>
    <source>
        <strain evidence="1 2">DSM 7320</strain>
    </source>
</reference>
<sequence>MTSILTIGEKIKKLRNEYKLNQDDIVGTELTRNLISQIEHGKANLTKSTAELIIRNTKDILEKRGTTIDPKINVEYLLETEESQAKKVIASYIQELKEISVYKDNRFDVLLEKIENLLSKWEFGDLKIEICEIAGDYYTNRNDYLKAYIYYENVKYLIGCQTDMSRVISIFRKLSTVYCHTGNFAEGIRICKYALGRFSEMDDKYKCVFTFNMSLYYNYLGQYEKTLNVLAEFEGLIKNTYEDRYHKVLLLKAASYYEAKRYAESLSIYNKLIGITAKDDFNNLCVYYNNMAQVYLRMGKGNMAVNYVNTVVNNLSNLSDNFESLPQIYSELGKTYLMMSDDSKSSKYLMIALRLSKSFEYYGLTKDILNELSKINVNNNKVNLKEEFIILTENMGRSYDSLNHSLVFNIIQYYTRLNDITSISELCEYCKERKVG</sequence>
<dbReference type="RefSeq" id="WP_077850563.1">
    <property type="nucleotide sequence ID" value="NZ_CP096983.1"/>
</dbReference>
<accession>A0A1S8LA46</accession>
<evidence type="ECO:0000313" key="2">
    <source>
        <dbReference type="Proteomes" id="UP000190951"/>
    </source>
</evidence>
<evidence type="ECO:0000313" key="1">
    <source>
        <dbReference type="EMBL" id="URZ11153.1"/>
    </source>
</evidence>
<dbReference type="STRING" id="84029.CROST_14360"/>
<dbReference type="SUPFAM" id="SSF47413">
    <property type="entry name" value="lambda repressor-like DNA-binding domains"/>
    <property type="match status" value="1"/>
</dbReference>
<dbReference type="SMART" id="SM00028">
    <property type="entry name" value="TPR"/>
    <property type="match status" value="4"/>
</dbReference>
<dbReference type="CDD" id="cd00093">
    <property type="entry name" value="HTH_XRE"/>
    <property type="match status" value="1"/>
</dbReference>
<dbReference type="Proteomes" id="UP000190951">
    <property type="component" value="Chromosome"/>
</dbReference>
<organism evidence="1 2">
    <name type="scientific">Clostridium felsineum</name>
    <dbReference type="NCBI Taxonomy" id="36839"/>
    <lineage>
        <taxon>Bacteria</taxon>
        <taxon>Bacillati</taxon>
        <taxon>Bacillota</taxon>
        <taxon>Clostridia</taxon>
        <taxon>Eubacteriales</taxon>
        <taxon>Clostridiaceae</taxon>
        <taxon>Clostridium</taxon>
    </lineage>
</organism>